<dbReference type="RefSeq" id="WP_377932022.1">
    <property type="nucleotide sequence ID" value="NZ_JBHUEA010000003.1"/>
</dbReference>
<organism evidence="3 4">
    <name type="scientific">Amnibacterium endophyticum</name>
    <dbReference type="NCBI Taxonomy" id="2109337"/>
    <lineage>
        <taxon>Bacteria</taxon>
        <taxon>Bacillati</taxon>
        <taxon>Actinomycetota</taxon>
        <taxon>Actinomycetes</taxon>
        <taxon>Micrococcales</taxon>
        <taxon>Microbacteriaceae</taxon>
        <taxon>Amnibacterium</taxon>
    </lineage>
</organism>
<keyword evidence="1 3" id="KW-0378">Hydrolase</keyword>
<dbReference type="SUPFAM" id="SSF53474">
    <property type="entry name" value="alpha/beta-Hydrolases"/>
    <property type="match status" value="1"/>
</dbReference>
<gene>
    <name evidence="3" type="ORF">ACFSBI_03355</name>
</gene>
<proteinExistence type="predicted"/>
<accession>A0ABW4LBQ1</accession>
<evidence type="ECO:0000313" key="3">
    <source>
        <dbReference type="EMBL" id="MFD1720574.1"/>
    </source>
</evidence>
<reference evidence="4" key="1">
    <citation type="journal article" date="2019" name="Int. J. Syst. Evol. Microbiol.">
        <title>The Global Catalogue of Microorganisms (GCM) 10K type strain sequencing project: providing services to taxonomists for standard genome sequencing and annotation.</title>
        <authorList>
            <consortium name="The Broad Institute Genomics Platform"/>
            <consortium name="The Broad Institute Genome Sequencing Center for Infectious Disease"/>
            <person name="Wu L."/>
            <person name="Ma J."/>
        </authorList>
    </citation>
    <scope>NUCLEOTIDE SEQUENCE [LARGE SCALE GENOMIC DNA]</scope>
    <source>
        <strain evidence="4">CGMCC 1.12471</strain>
    </source>
</reference>
<evidence type="ECO:0000259" key="2">
    <source>
        <dbReference type="Pfam" id="PF07859"/>
    </source>
</evidence>
<evidence type="ECO:0000256" key="1">
    <source>
        <dbReference type="ARBA" id="ARBA00022801"/>
    </source>
</evidence>
<dbReference type="PANTHER" id="PTHR48081">
    <property type="entry name" value="AB HYDROLASE SUPERFAMILY PROTEIN C4A8.06C"/>
    <property type="match status" value="1"/>
</dbReference>
<comment type="caution">
    <text evidence="3">The sequence shown here is derived from an EMBL/GenBank/DDBJ whole genome shotgun (WGS) entry which is preliminary data.</text>
</comment>
<feature type="domain" description="Alpha/beta hydrolase fold-3" evidence="2">
    <location>
        <begin position="72"/>
        <end position="258"/>
    </location>
</feature>
<keyword evidence="4" id="KW-1185">Reference proteome</keyword>
<evidence type="ECO:0000313" key="4">
    <source>
        <dbReference type="Proteomes" id="UP001597347"/>
    </source>
</evidence>
<dbReference type="Gene3D" id="3.40.50.1820">
    <property type="entry name" value="alpha/beta hydrolase"/>
    <property type="match status" value="1"/>
</dbReference>
<dbReference type="PANTHER" id="PTHR48081:SF8">
    <property type="entry name" value="ALPHA_BETA HYDROLASE FOLD-3 DOMAIN-CONTAINING PROTEIN-RELATED"/>
    <property type="match status" value="1"/>
</dbReference>
<dbReference type="InterPro" id="IPR050300">
    <property type="entry name" value="GDXG_lipolytic_enzyme"/>
</dbReference>
<dbReference type="GO" id="GO:0016787">
    <property type="term" value="F:hydrolase activity"/>
    <property type="evidence" value="ECO:0007669"/>
    <property type="project" value="UniProtKB-KW"/>
</dbReference>
<dbReference type="EMBL" id="JBHUEA010000003">
    <property type="protein sequence ID" value="MFD1720574.1"/>
    <property type="molecule type" value="Genomic_DNA"/>
</dbReference>
<sequence>MSLEHDVVRAYITLSGRGRPWRSTEAFERALARRPAWPARPPAALPGVSIAQRDEPEGRVVRLTPRAATGSVVALHGGGYVFGPEPQHWTLWRRIAVASRREVVVPLYRLAPEGTAAVAVPWVAGLVRRSAGPVALLGDSAGGGLALAAALVLREEGLRPPLLLSAPWLDATMRRPWRLQRDPWLARPGFEVAADRWRGDLPVDHPFVSPLLADLGGIGPVVVASGTRDLLHEDARRVRQRAPGPVRLLVGEGLIHNYPLLPVPEARPAVRAFVDALR</sequence>
<dbReference type="Pfam" id="PF07859">
    <property type="entry name" value="Abhydrolase_3"/>
    <property type="match status" value="1"/>
</dbReference>
<protein>
    <submittedName>
        <fullName evidence="3">Alpha/beta hydrolase fold domain-containing protein</fullName>
    </submittedName>
</protein>
<dbReference type="Proteomes" id="UP001597347">
    <property type="component" value="Unassembled WGS sequence"/>
</dbReference>
<name>A0ABW4LBQ1_9MICO</name>
<dbReference type="InterPro" id="IPR013094">
    <property type="entry name" value="AB_hydrolase_3"/>
</dbReference>
<dbReference type="InterPro" id="IPR029058">
    <property type="entry name" value="AB_hydrolase_fold"/>
</dbReference>